<dbReference type="PROSITE" id="PS51257">
    <property type="entry name" value="PROKAR_LIPOPROTEIN"/>
    <property type="match status" value="1"/>
</dbReference>
<dbReference type="KEGG" id="eio:H9L01_05015"/>
<evidence type="ECO:0000313" key="3">
    <source>
        <dbReference type="EMBL" id="QNN61719.1"/>
    </source>
</evidence>
<dbReference type="EMBL" id="CP060715">
    <property type="protein sequence ID" value="QNN61719.1"/>
    <property type="molecule type" value="Genomic_DNA"/>
</dbReference>
<dbReference type="Pfam" id="PF16127">
    <property type="entry name" value="DUF4839"/>
    <property type="match status" value="1"/>
</dbReference>
<protein>
    <submittedName>
        <fullName evidence="3">DUF4839 domain-containing protein</fullName>
    </submittedName>
</protein>
<dbReference type="RefSeq" id="WP_187534914.1">
    <property type="nucleotide sequence ID" value="NZ_CBCSHU010000022.1"/>
</dbReference>
<gene>
    <name evidence="3" type="ORF">H9L01_05015</name>
</gene>
<dbReference type="InterPro" id="IPR032290">
    <property type="entry name" value="DUF4839"/>
</dbReference>
<feature type="chain" id="PRO_5038415207" evidence="2">
    <location>
        <begin position="21"/>
        <end position="273"/>
    </location>
</feature>
<proteinExistence type="predicted"/>
<evidence type="ECO:0000256" key="1">
    <source>
        <dbReference type="SAM" id="MobiDB-lite"/>
    </source>
</evidence>
<keyword evidence="2" id="KW-0732">Signal</keyword>
<sequence length="273" mass="31377">MKNNKNRRLILTILMVFVVASTGCSKQKVNENQIRVTFTSEEFKNSNFEEVTQKIQSEGFEDVTTEEIQDLIIGFMTKDGAVEEVLINDNHDYKKDDIFDKTSKVVVRYHTFPTSKETTSDDKSEETKHEETKHEETNIETVITEANNADFKAALHTKNPSDPEVTEFITKYKGKTIQFDGYSWDWSNYTTTSPLSGKKKVYDTQYTTNFMVGDIENSETDIRGPLFRAEGVMIPNFSTTLNRQNMKITATVGGFDQSREFFILRDVKIDSRD</sequence>
<dbReference type="AlphaFoldDB" id="A0A7G9S1J4"/>
<dbReference type="Proteomes" id="UP000515928">
    <property type="component" value="Chromosome"/>
</dbReference>
<evidence type="ECO:0000256" key="2">
    <source>
        <dbReference type="SAM" id="SignalP"/>
    </source>
</evidence>
<feature type="region of interest" description="Disordered" evidence="1">
    <location>
        <begin position="115"/>
        <end position="137"/>
    </location>
</feature>
<organism evidence="3 4">
    <name type="scientific">Erysipelothrix inopinata</name>
    <dbReference type="NCBI Taxonomy" id="225084"/>
    <lineage>
        <taxon>Bacteria</taxon>
        <taxon>Bacillati</taxon>
        <taxon>Bacillota</taxon>
        <taxon>Erysipelotrichia</taxon>
        <taxon>Erysipelotrichales</taxon>
        <taxon>Erysipelotrichaceae</taxon>
        <taxon>Erysipelothrix</taxon>
    </lineage>
</organism>
<feature type="compositionally biased region" description="Basic and acidic residues" evidence="1">
    <location>
        <begin position="118"/>
        <end position="137"/>
    </location>
</feature>
<feature type="signal peptide" evidence="2">
    <location>
        <begin position="1"/>
        <end position="20"/>
    </location>
</feature>
<keyword evidence="4" id="KW-1185">Reference proteome</keyword>
<reference evidence="3 4" key="1">
    <citation type="submission" date="2020-08" db="EMBL/GenBank/DDBJ databases">
        <title>Genome sequence of Erysipelothrix inopinata DSM 15511T.</title>
        <authorList>
            <person name="Hyun D.-W."/>
            <person name="Bae J.-W."/>
        </authorList>
    </citation>
    <scope>NUCLEOTIDE SEQUENCE [LARGE SCALE GENOMIC DNA]</scope>
    <source>
        <strain evidence="3 4">DSM 15511</strain>
    </source>
</reference>
<accession>A0A7G9S1J4</accession>
<evidence type="ECO:0000313" key="4">
    <source>
        <dbReference type="Proteomes" id="UP000515928"/>
    </source>
</evidence>
<name>A0A7G9S1J4_9FIRM</name>